<evidence type="ECO:0000313" key="2">
    <source>
        <dbReference type="Proteomes" id="UP000257109"/>
    </source>
</evidence>
<evidence type="ECO:0000313" key="1">
    <source>
        <dbReference type="EMBL" id="RDY05030.1"/>
    </source>
</evidence>
<dbReference type="EMBL" id="QJKJ01001958">
    <property type="protein sequence ID" value="RDY05030.1"/>
    <property type="molecule type" value="Genomic_DNA"/>
</dbReference>
<organism evidence="1 2">
    <name type="scientific">Mucuna pruriens</name>
    <name type="common">Velvet bean</name>
    <name type="synonym">Dolichos pruriens</name>
    <dbReference type="NCBI Taxonomy" id="157652"/>
    <lineage>
        <taxon>Eukaryota</taxon>
        <taxon>Viridiplantae</taxon>
        <taxon>Streptophyta</taxon>
        <taxon>Embryophyta</taxon>
        <taxon>Tracheophyta</taxon>
        <taxon>Spermatophyta</taxon>
        <taxon>Magnoliopsida</taxon>
        <taxon>eudicotyledons</taxon>
        <taxon>Gunneridae</taxon>
        <taxon>Pentapetalae</taxon>
        <taxon>rosids</taxon>
        <taxon>fabids</taxon>
        <taxon>Fabales</taxon>
        <taxon>Fabaceae</taxon>
        <taxon>Papilionoideae</taxon>
        <taxon>50 kb inversion clade</taxon>
        <taxon>NPAAA clade</taxon>
        <taxon>indigoferoid/millettioid clade</taxon>
        <taxon>Phaseoleae</taxon>
        <taxon>Mucuna</taxon>
    </lineage>
</organism>
<protein>
    <submittedName>
        <fullName evidence="1">Uncharacterized protein</fullName>
    </submittedName>
</protein>
<accession>A0A371HQE9</accession>
<dbReference type="Proteomes" id="UP000257109">
    <property type="component" value="Unassembled WGS sequence"/>
</dbReference>
<proteinExistence type="predicted"/>
<feature type="non-terminal residue" evidence="1">
    <location>
        <position position="1"/>
    </location>
</feature>
<dbReference type="AlphaFoldDB" id="A0A371HQE9"/>
<keyword evidence="2" id="KW-1185">Reference proteome</keyword>
<name>A0A371HQE9_MUCPR</name>
<reference evidence="1" key="1">
    <citation type="submission" date="2018-05" db="EMBL/GenBank/DDBJ databases">
        <title>Draft genome of Mucuna pruriens seed.</title>
        <authorList>
            <person name="Nnadi N.E."/>
            <person name="Vos R."/>
            <person name="Hasami M.H."/>
            <person name="Devisetty U.K."/>
            <person name="Aguiy J.C."/>
        </authorList>
    </citation>
    <scope>NUCLEOTIDE SEQUENCE [LARGE SCALE GENOMIC DNA]</scope>
    <source>
        <strain evidence="1">JCA_2017</strain>
    </source>
</reference>
<gene>
    <name evidence="1" type="ORF">CR513_11178</name>
</gene>
<sequence>MDFLDDIHTQVSKCKLEARSQTMPTSSFDKETESRMKQVLHNLGYLVAIKNVILGLMEASGSGVRSCHKNCQHHLWWVKIVVYGRDDDKNCWVRFT</sequence>
<comment type="caution">
    <text evidence="1">The sequence shown here is derived from an EMBL/GenBank/DDBJ whole genome shotgun (WGS) entry which is preliminary data.</text>
</comment>